<protein>
    <submittedName>
        <fullName evidence="2">Uncharacterized protein</fullName>
    </submittedName>
</protein>
<sequence>MAKGGIRKLTDFSVPIAETARDAASKGLLSPDAAERWILADEYVQRHRADLTRVHPGKAIAVAMDEGQASGFATYAADADGEAVAQAVQFSPDSPFVLIPVGQIPIDSNIALQDEEEPQLPVLVLPVTQDDAKKLVDSDGKTYLGRSGNPFTTGAFVTSDGKALEKKEYLIDTGASLSAISEENLEKMTKAGAKLEPAGDIDAQTGKGKAKIKMVKGGAMVFKRTTEDGKGTESVTCDLAVMVIPKIDILGVDQLKKTGTKLDFDPASGTAELKARPTPKAPGK</sequence>
<dbReference type="EMBL" id="SLWY01000013">
    <property type="protein sequence ID" value="TCO80525.1"/>
    <property type="molecule type" value="Genomic_DNA"/>
</dbReference>
<proteinExistence type="predicted"/>
<feature type="region of interest" description="Disordered" evidence="1">
    <location>
        <begin position="261"/>
        <end position="284"/>
    </location>
</feature>
<dbReference type="RefSeq" id="WP_132543114.1">
    <property type="nucleotide sequence ID" value="NZ_SLWY01000013.1"/>
</dbReference>
<dbReference type="SUPFAM" id="SSF50630">
    <property type="entry name" value="Acid proteases"/>
    <property type="match status" value="1"/>
</dbReference>
<organism evidence="2 3">
    <name type="scientific">Plasticicumulans lactativorans</name>
    <dbReference type="NCBI Taxonomy" id="1133106"/>
    <lineage>
        <taxon>Bacteria</taxon>
        <taxon>Pseudomonadati</taxon>
        <taxon>Pseudomonadota</taxon>
        <taxon>Gammaproteobacteria</taxon>
        <taxon>Candidatus Competibacteraceae</taxon>
        <taxon>Plasticicumulans</taxon>
    </lineage>
</organism>
<evidence type="ECO:0000313" key="2">
    <source>
        <dbReference type="EMBL" id="TCO80525.1"/>
    </source>
</evidence>
<dbReference type="Proteomes" id="UP000295765">
    <property type="component" value="Unassembled WGS sequence"/>
</dbReference>
<keyword evidence="3" id="KW-1185">Reference proteome</keyword>
<dbReference type="Gene3D" id="2.40.70.10">
    <property type="entry name" value="Acid Proteases"/>
    <property type="match status" value="1"/>
</dbReference>
<gene>
    <name evidence="2" type="ORF">EV699_1133</name>
</gene>
<accession>A0A4R2LM51</accession>
<dbReference type="AlphaFoldDB" id="A0A4R2LM51"/>
<reference evidence="2 3" key="1">
    <citation type="submission" date="2019-03" db="EMBL/GenBank/DDBJ databases">
        <title>Genomic Encyclopedia of Type Strains, Phase IV (KMG-IV): sequencing the most valuable type-strain genomes for metagenomic binning, comparative biology and taxonomic classification.</title>
        <authorList>
            <person name="Goeker M."/>
        </authorList>
    </citation>
    <scope>NUCLEOTIDE SEQUENCE [LARGE SCALE GENOMIC DNA]</scope>
    <source>
        <strain evidence="2 3">DSM 25287</strain>
    </source>
</reference>
<name>A0A4R2LM51_9GAMM</name>
<evidence type="ECO:0000313" key="3">
    <source>
        <dbReference type="Proteomes" id="UP000295765"/>
    </source>
</evidence>
<evidence type="ECO:0000256" key="1">
    <source>
        <dbReference type="SAM" id="MobiDB-lite"/>
    </source>
</evidence>
<comment type="caution">
    <text evidence="2">The sequence shown here is derived from an EMBL/GenBank/DDBJ whole genome shotgun (WGS) entry which is preliminary data.</text>
</comment>
<dbReference type="InterPro" id="IPR021109">
    <property type="entry name" value="Peptidase_aspartic_dom_sf"/>
</dbReference>